<gene>
    <name evidence="2" type="ORF">H9661_01905</name>
</gene>
<feature type="domain" description="DUF6873" evidence="1">
    <location>
        <begin position="4"/>
        <end position="231"/>
    </location>
</feature>
<evidence type="ECO:0000313" key="2">
    <source>
        <dbReference type="EMBL" id="MBD7910099.1"/>
    </source>
</evidence>
<accession>A0ABR8PPJ5</accession>
<protein>
    <recommendedName>
        <fullName evidence="1">DUF6873 domain-containing protein</fullName>
    </recommendedName>
</protein>
<comment type="caution">
    <text evidence="2">The sequence shown here is derived from an EMBL/GenBank/DDBJ whole genome shotgun (WGS) entry which is preliminary data.</text>
</comment>
<dbReference type="Proteomes" id="UP000627781">
    <property type="component" value="Unassembled WGS sequence"/>
</dbReference>
<proteinExistence type="predicted"/>
<organism evidence="2 3">
    <name type="scientific">Clostridium cibarium</name>
    <dbReference type="NCBI Taxonomy" id="2762247"/>
    <lineage>
        <taxon>Bacteria</taxon>
        <taxon>Bacillati</taxon>
        <taxon>Bacillota</taxon>
        <taxon>Clostridia</taxon>
        <taxon>Eubacteriales</taxon>
        <taxon>Clostridiaceae</taxon>
        <taxon>Clostridium</taxon>
    </lineage>
</organism>
<keyword evidence="3" id="KW-1185">Reference proteome</keyword>
<dbReference type="EMBL" id="JACSRA010000002">
    <property type="protein sequence ID" value="MBD7910099.1"/>
    <property type="molecule type" value="Genomic_DNA"/>
</dbReference>
<evidence type="ECO:0000313" key="3">
    <source>
        <dbReference type="Proteomes" id="UP000627781"/>
    </source>
</evidence>
<name>A0ABR8PPJ5_9CLOT</name>
<dbReference type="Pfam" id="PF21778">
    <property type="entry name" value="DUF6873"/>
    <property type="match status" value="1"/>
</dbReference>
<dbReference type="RefSeq" id="WP_143314565.1">
    <property type="nucleotide sequence ID" value="NZ_JACSRA010000002.1"/>
</dbReference>
<sequence>MFCFVDYRITREEINNLIKHKLTPIIIPKCIEVYDAIDGHVDIQLNILNKEEKTVIIQKNINKSFLTTLSSNNIKYILSEKSLGSLYPNDIGLNALITEKYFIHNINFTDKNLLESQLTKKIINVKQGYTKCSILPIKDDVFITSDKGIFNSLKDEEIDVLLIPEGDILLPPLNYGFIGGIGGMISENKLGLFGELNNYNYGDEVYKFLYKYDIEPISLKKGKLIDRGSLMVL</sequence>
<dbReference type="InterPro" id="IPR049238">
    <property type="entry name" value="DUF6873"/>
</dbReference>
<evidence type="ECO:0000259" key="1">
    <source>
        <dbReference type="Pfam" id="PF21778"/>
    </source>
</evidence>
<reference evidence="2 3" key="1">
    <citation type="submission" date="2020-08" db="EMBL/GenBank/DDBJ databases">
        <title>A Genomic Blueprint of the Chicken Gut Microbiome.</title>
        <authorList>
            <person name="Gilroy R."/>
            <person name="Ravi A."/>
            <person name="Getino M."/>
            <person name="Pursley I."/>
            <person name="Horton D.L."/>
            <person name="Alikhan N.-F."/>
            <person name="Baker D."/>
            <person name="Gharbi K."/>
            <person name="Hall N."/>
            <person name="Watson M."/>
            <person name="Adriaenssens E.M."/>
            <person name="Foster-Nyarko E."/>
            <person name="Jarju S."/>
            <person name="Secka A."/>
            <person name="Antonio M."/>
            <person name="Oren A."/>
            <person name="Chaudhuri R."/>
            <person name="La Ragione R.M."/>
            <person name="Hildebrand F."/>
            <person name="Pallen M.J."/>
        </authorList>
    </citation>
    <scope>NUCLEOTIDE SEQUENCE [LARGE SCALE GENOMIC DNA]</scope>
    <source>
        <strain evidence="2 3">Sa3CVN1</strain>
    </source>
</reference>